<gene>
    <name evidence="2" type="ORF">DS837_21490</name>
</gene>
<organism evidence="2 3">
    <name type="scientific">Azospirillum brasilense</name>
    <dbReference type="NCBI Taxonomy" id="192"/>
    <lineage>
        <taxon>Bacteria</taxon>
        <taxon>Pseudomonadati</taxon>
        <taxon>Pseudomonadota</taxon>
        <taxon>Alphaproteobacteria</taxon>
        <taxon>Rhodospirillales</taxon>
        <taxon>Azospirillaceae</taxon>
        <taxon>Azospirillum</taxon>
    </lineage>
</organism>
<reference evidence="2 3" key="1">
    <citation type="submission" date="2018-07" db="EMBL/GenBank/DDBJ databases">
        <title>Genome sequence of Roseomonas fauriae ATCC 49958.</title>
        <authorList>
            <person name="Sant'Anna F.H."/>
            <person name="Baldani J.I."/>
            <person name="Zilli J.E."/>
            <person name="Reis V.M."/>
            <person name="Hartmann A."/>
            <person name="Cruz L."/>
            <person name="de Souza E.M."/>
            <person name="de Oliveira Pedrosa F."/>
            <person name="Passaglia L.M.P."/>
        </authorList>
    </citation>
    <scope>NUCLEOTIDE SEQUENCE [LARGE SCALE GENOMIC DNA]</scope>
    <source>
        <strain evidence="2 3">ATCC 49958</strain>
    </source>
</reference>
<dbReference type="GO" id="GO:0016740">
    <property type="term" value="F:transferase activity"/>
    <property type="evidence" value="ECO:0007669"/>
    <property type="project" value="UniProtKB-KW"/>
</dbReference>
<dbReference type="Gene3D" id="3.40.630.30">
    <property type="match status" value="1"/>
</dbReference>
<dbReference type="SUPFAM" id="SSF55729">
    <property type="entry name" value="Acyl-CoA N-acyltransferases (Nat)"/>
    <property type="match status" value="1"/>
</dbReference>
<accession>A0A6L3AW68</accession>
<dbReference type="AlphaFoldDB" id="A0A6L3AW68"/>
<name>A0A6L3AW68_AZOBR</name>
<dbReference type="RefSeq" id="WP_149166646.1">
    <property type="nucleotide sequence ID" value="NZ_QOKV01000016.1"/>
</dbReference>
<protein>
    <submittedName>
        <fullName evidence="2">N-acetyltransferase</fullName>
    </submittedName>
</protein>
<evidence type="ECO:0000313" key="2">
    <source>
        <dbReference type="EMBL" id="KAA0681574.1"/>
    </source>
</evidence>
<sequence length="412" mass="45698">MPDGKDSGPTPGADPAAGGTITVKVLTGIGLADPQEWDACAGPDNPFLSHAFLLALEESGSTVGRTGWQPSHLVALDGAGRIIGAVPLYLKNHSYGEYVFDHAWAHAYERAGGQYYPKLQCAVPFTPVPGPRLLVRPGASTQGMDAVAGALIQGMEEVARRYGVSSVHVTFPEEGDWRRLGEAGWLLREGVQYHWENRGYTSFDDFLGTLNSRKRKAIRKERREVAESSVRLHSLTGADLKPEHWDAFHRFYLETADRKWGGGYLNRAFFRLLGETMADRVMLVMCEDGGEWVAGALNLIGGDALYGRNWGSDGSYRFLHFEACYYRALDFAIERGLGRVEAGAQGEHKIQRGYLPVPTYSAHWVADPGFRRAIADYLRRERPGVAAEREALMELSPYRQDDRPRRSIGPDQ</sequence>
<proteinExistence type="predicted"/>
<dbReference type="Proteomes" id="UP000476837">
    <property type="component" value="Unassembled WGS sequence"/>
</dbReference>
<dbReference type="PANTHER" id="PTHR47017:SF1">
    <property type="entry name" value="ACYL-COA"/>
    <property type="match status" value="1"/>
</dbReference>
<dbReference type="InterPro" id="IPR016181">
    <property type="entry name" value="Acyl_CoA_acyltransferase"/>
</dbReference>
<keyword evidence="2" id="KW-0808">Transferase</keyword>
<comment type="caution">
    <text evidence="2">The sequence shown here is derived from an EMBL/GenBank/DDBJ whole genome shotgun (WGS) entry which is preliminary data.</text>
</comment>
<dbReference type="InterPro" id="IPR007434">
    <property type="entry name" value="FemAB-like"/>
</dbReference>
<dbReference type="EMBL" id="QOKV01000016">
    <property type="protein sequence ID" value="KAA0681574.1"/>
    <property type="molecule type" value="Genomic_DNA"/>
</dbReference>
<feature type="region of interest" description="Disordered" evidence="1">
    <location>
        <begin position="393"/>
        <end position="412"/>
    </location>
</feature>
<evidence type="ECO:0000313" key="3">
    <source>
        <dbReference type="Proteomes" id="UP000476837"/>
    </source>
</evidence>
<dbReference type="PANTHER" id="PTHR47017">
    <property type="entry name" value="ACYL-COA"/>
    <property type="match status" value="1"/>
</dbReference>
<evidence type="ECO:0000256" key="1">
    <source>
        <dbReference type="SAM" id="MobiDB-lite"/>
    </source>
</evidence>
<dbReference type="Pfam" id="PF04339">
    <property type="entry name" value="FemAB_like"/>
    <property type="match status" value="1"/>
</dbReference>